<dbReference type="InterPro" id="IPR003660">
    <property type="entry name" value="HAMP_dom"/>
</dbReference>
<dbReference type="CDD" id="cd00082">
    <property type="entry name" value="HisKA"/>
    <property type="match status" value="1"/>
</dbReference>
<dbReference type="InterPro" id="IPR005467">
    <property type="entry name" value="His_kinase_dom"/>
</dbReference>
<keyword evidence="6" id="KW-0808">Transferase</keyword>
<feature type="transmembrane region" description="Helical" evidence="10">
    <location>
        <begin position="166"/>
        <end position="189"/>
    </location>
</feature>
<proteinExistence type="predicted"/>
<dbReference type="SMART" id="SM00387">
    <property type="entry name" value="HATPase_c"/>
    <property type="match status" value="1"/>
</dbReference>
<dbReference type="InterPro" id="IPR004358">
    <property type="entry name" value="Sig_transdc_His_kin-like_C"/>
</dbReference>
<evidence type="ECO:0000259" key="11">
    <source>
        <dbReference type="PROSITE" id="PS50109"/>
    </source>
</evidence>
<evidence type="ECO:0000256" key="8">
    <source>
        <dbReference type="ARBA" id="ARBA00022777"/>
    </source>
</evidence>
<evidence type="ECO:0000256" key="3">
    <source>
        <dbReference type="ARBA" id="ARBA00012438"/>
    </source>
</evidence>
<gene>
    <name evidence="13" type="ORF">GCM10011487_06110</name>
</gene>
<name>A0A829Y6G9_9GAMM</name>
<evidence type="ECO:0000313" key="14">
    <source>
        <dbReference type="Proteomes" id="UP000445000"/>
    </source>
</evidence>
<dbReference type="PROSITE" id="PS50885">
    <property type="entry name" value="HAMP"/>
    <property type="match status" value="1"/>
</dbReference>
<dbReference type="SUPFAM" id="SSF55874">
    <property type="entry name" value="ATPase domain of HSP90 chaperone/DNA topoisomerase II/histidine kinase"/>
    <property type="match status" value="1"/>
</dbReference>
<reference evidence="14" key="1">
    <citation type="submission" date="2020-01" db="EMBL/GenBank/DDBJ databases">
        <title>'Steroidobacter agaridevorans' sp. nov., agar-degrading bacteria isolated from rhizosphere soils.</title>
        <authorList>
            <person name="Ikenaga M."/>
            <person name="Kataoka M."/>
            <person name="Murouchi A."/>
            <person name="Katsuragi S."/>
            <person name="Sakai M."/>
        </authorList>
    </citation>
    <scope>NUCLEOTIDE SEQUENCE [LARGE SCALE GENOMIC DNA]</scope>
    <source>
        <strain evidence="14">YU21-B</strain>
    </source>
</reference>
<feature type="transmembrane region" description="Helical" evidence="10">
    <location>
        <begin position="12"/>
        <end position="33"/>
    </location>
</feature>
<comment type="subcellular location">
    <subcellularLocation>
        <location evidence="2">Cell membrane</location>
        <topology evidence="2">Multi-pass membrane protein</topology>
    </subcellularLocation>
</comment>
<dbReference type="RefSeq" id="WP_202626616.1">
    <property type="nucleotide sequence ID" value="NZ_BLJN01000001.1"/>
</dbReference>
<dbReference type="SUPFAM" id="SSF47384">
    <property type="entry name" value="Homodimeric domain of signal transducing histidine kinase"/>
    <property type="match status" value="1"/>
</dbReference>
<dbReference type="AlphaFoldDB" id="A0A829Y6G9"/>
<keyword evidence="10" id="KW-0472">Membrane</keyword>
<dbReference type="PANTHER" id="PTHR44936:SF10">
    <property type="entry name" value="SENSOR PROTEIN RSTB"/>
    <property type="match status" value="1"/>
</dbReference>
<comment type="caution">
    <text evidence="13">The sequence shown here is derived from an EMBL/GenBank/DDBJ whole genome shotgun (WGS) entry which is preliminary data.</text>
</comment>
<evidence type="ECO:0000256" key="10">
    <source>
        <dbReference type="SAM" id="Phobius"/>
    </source>
</evidence>
<keyword evidence="9" id="KW-0067">ATP-binding</keyword>
<dbReference type="EC" id="2.7.13.3" evidence="3"/>
<evidence type="ECO:0000256" key="5">
    <source>
        <dbReference type="ARBA" id="ARBA00022553"/>
    </source>
</evidence>
<protein>
    <recommendedName>
        <fullName evidence="3">histidine kinase</fullName>
        <ecNumber evidence="3">2.7.13.3</ecNumber>
    </recommendedName>
</protein>
<dbReference type="InterPro" id="IPR036097">
    <property type="entry name" value="HisK_dim/P_sf"/>
</dbReference>
<dbReference type="Gene3D" id="1.10.287.130">
    <property type="match status" value="1"/>
</dbReference>
<evidence type="ECO:0000256" key="9">
    <source>
        <dbReference type="ARBA" id="ARBA00022840"/>
    </source>
</evidence>
<organism evidence="13 14">
    <name type="scientific">Steroidobacter agaridevorans</name>
    <dbReference type="NCBI Taxonomy" id="2695856"/>
    <lineage>
        <taxon>Bacteria</taxon>
        <taxon>Pseudomonadati</taxon>
        <taxon>Pseudomonadota</taxon>
        <taxon>Gammaproteobacteria</taxon>
        <taxon>Steroidobacterales</taxon>
        <taxon>Steroidobacteraceae</taxon>
        <taxon>Steroidobacter</taxon>
    </lineage>
</organism>
<evidence type="ECO:0000313" key="13">
    <source>
        <dbReference type="EMBL" id="GFE78611.1"/>
    </source>
</evidence>
<evidence type="ECO:0000256" key="6">
    <source>
        <dbReference type="ARBA" id="ARBA00022679"/>
    </source>
</evidence>
<accession>A0A829Y6G9</accession>
<dbReference type="GO" id="GO:0000155">
    <property type="term" value="F:phosphorelay sensor kinase activity"/>
    <property type="evidence" value="ECO:0007669"/>
    <property type="project" value="InterPro"/>
</dbReference>
<dbReference type="EMBL" id="BLJN01000001">
    <property type="protein sequence ID" value="GFE78611.1"/>
    <property type="molecule type" value="Genomic_DNA"/>
</dbReference>
<evidence type="ECO:0000256" key="4">
    <source>
        <dbReference type="ARBA" id="ARBA00022475"/>
    </source>
</evidence>
<keyword evidence="10" id="KW-1133">Transmembrane helix</keyword>
<dbReference type="PRINTS" id="PR00344">
    <property type="entry name" value="BCTRLSENSOR"/>
</dbReference>
<dbReference type="GO" id="GO:0005524">
    <property type="term" value="F:ATP binding"/>
    <property type="evidence" value="ECO:0007669"/>
    <property type="project" value="UniProtKB-KW"/>
</dbReference>
<feature type="domain" description="Histidine kinase" evidence="11">
    <location>
        <begin position="252"/>
        <end position="454"/>
    </location>
</feature>
<feature type="domain" description="HAMP" evidence="12">
    <location>
        <begin position="190"/>
        <end position="244"/>
    </location>
</feature>
<dbReference type="PANTHER" id="PTHR44936">
    <property type="entry name" value="SENSOR PROTEIN CREC"/>
    <property type="match status" value="1"/>
</dbReference>
<evidence type="ECO:0000256" key="7">
    <source>
        <dbReference type="ARBA" id="ARBA00022741"/>
    </source>
</evidence>
<evidence type="ECO:0000256" key="1">
    <source>
        <dbReference type="ARBA" id="ARBA00000085"/>
    </source>
</evidence>
<keyword evidence="5" id="KW-0597">Phosphoprotein</keyword>
<dbReference type="InterPro" id="IPR050980">
    <property type="entry name" value="2C_sensor_his_kinase"/>
</dbReference>
<keyword evidence="8 13" id="KW-0418">Kinase</keyword>
<sequence>MITRLTFASRLGLIVVLSLIVGWIASTAIFYMATAREDGESRPLPLPQQIAAIVQLLEQASGSTERSLIIRAVGSAKFSVQLVSALPLLQTPQTRPFELRAQLVEKALDEIGGRPFSLTFDAAAGHNKRPPQFSYMKPTDLELRVRLQTGETLVIRGYHRPTTNVYGMPIGFIAGLVGTLTGLMALIVMHRQTRPLARLAATVDQFDFSGQPTMLAETRSAAPEIRALIAAFNRLQARLAQLLRARMAMLGGISHDVRTFATRLRLRVDHIPDKMDRERAVADIDDMIRLLDDALLASRAGAGELVEELVEFRQVVRDEVDDRSAERAPIHLQSVTSEEDAIVLGDRVALRRVVANLIDNALQYGRAAHVRVDASDRSVRLTIDDEGPGIPAEQREALLEPFVRLETSRNRRTGGAGLGLAVVRSLVEAHGGAINIGDAPTGGARFTVSLPLFHA</sequence>
<dbReference type="SMART" id="SM00304">
    <property type="entry name" value="HAMP"/>
    <property type="match status" value="1"/>
</dbReference>
<dbReference type="InterPro" id="IPR003661">
    <property type="entry name" value="HisK_dim/P_dom"/>
</dbReference>
<evidence type="ECO:0000256" key="2">
    <source>
        <dbReference type="ARBA" id="ARBA00004651"/>
    </source>
</evidence>
<keyword evidence="4" id="KW-1003">Cell membrane</keyword>
<keyword evidence="10" id="KW-0812">Transmembrane</keyword>
<dbReference type="Proteomes" id="UP000445000">
    <property type="component" value="Unassembled WGS sequence"/>
</dbReference>
<dbReference type="Pfam" id="PF02518">
    <property type="entry name" value="HATPase_c"/>
    <property type="match status" value="1"/>
</dbReference>
<keyword evidence="7" id="KW-0547">Nucleotide-binding</keyword>
<dbReference type="InterPro" id="IPR003594">
    <property type="entry name" value="HATPase_dom"/>
</dbReference>
<dbReference type="PROSITE" id="PS50109">
    <property type="entry name" value="HIS_KIN"/>
    <property type="match status" value="1"/>
</dbReference>
<evidence type="ECO:0000259" key="12">
    <source>
        <dbReference type="PROSITE" id="PS50885"/>
    </source>
</evidence>
<dbReference type="GO" id="GO:0005886">
    <property type="term" value="C:plasma membrane"/>
    <property type="evidence" value="ECO:0007669"/>
    <property type="project" value="UniProtKB-SubCell"/>
</dbReference>
<keyword evidence="14" id="KW-1185">Reference proteome</keyword>
<comment type="catalytic activity">
    <reaction evidence="1">
        <text>ATP + protein L-histidine = ADP + protein N-phospho-L-histidine.</text>
        <dbReference type="EC" id="2.7.13.3"/>
    </reaction>
</comment>
<dbReference type="Gene3D" id="3.30.565.10">
    <property type="entry name" value="Histidine kinase-like ATPase, C-terminal domain"/>
    <property type="match status" value="1"/>
</dbReference>
<dbReference type="InterPro" id="IPR036890">
    <property type="entry name" value="HATPase_C_sf"/>
</dbReference>